<evidence type="ECO:0000256" key="9">
    <source>
        <dbReference type="ARBA" id="ARBA00022722"/>
    </source>
</evidence>
<evidence type="ECO:0000259" key="17">
    <source>
        <dbReference type="PROSITE" id="PS51975"/>
    </source>
</evidence>
<dbReference type="InterPro" id="IPR036397">
    <property type="entry name" value="RNaseH_sf"/>
</dbReference>
<feature type="binding site" evidence="14 15">
    <location>
        <position position="78"/>
    </location>
    <ligand>
        <name>a divalent metal cation</name>
        <dbReference type="ChEBI" id="CHEBI:60240"/>
    </ligand>
</feature>
<dbReference type="InterPro" id="IPR012337">
    <property type="entry name" value="RNaseH-like_sf"/>
</dbReference>
<dbReference type="GO" id="GO:0006298">
    <property type="term" value="P:mismatch repair"/>
    <property type="evidence" value="ECO:0007669"/>
    <property type="project" value="TreeGrafter"/>
</dbReference>
<comment type="similarity">
    <text evidence="5 14 16">Belongs to the RNase HII family.</text>
</comment>
<evidence type="ECO:0000256" key="10">
    <source>
        <dbReference type="ARBA" id="ARBA00022723"/>
    </source>
</evidence>
<evidence type="ECO:0000256" key="12">
    <source>
        <dbReference type="ARBA" id="ARBA00022801"/>
    </source>
</evidence>
<keyword evidence="12 14" id="KW-0378">Hydrolase</keyword>
<dbReference type="PANTHER" id="PTHR10954">
    <property type="entry name" value="RIBONUCLEASE H2 SUBUNIT A"/>
    <property type="match status" value="1"/>
</dbReference>
<dbReference type="NCBIfam" id="NF000595">
    <property type="entry name" value="PRK00015.1-3"/>
    <property type="match status" value="1"/>
</dbReference>
<dbReference type="InterPro" id="IPR001352">
    <property type="entry name" value="RNase_HII/HIII"/>
</dbReference>
<keyword evidence="11 14" id="KW-0255">Endonuclease</keyword>
<dbReference type="GO" id="GO:0004523">
    <property type="term" value="F:RNA-DNA hybrid ribonuclease activity"/>
    <property type="evidence" value="ECO:0007669"/>
    <property type="project" value="UniProtKB-UniRule"/>
</dbReference>
<evidence type="ECO:0000256" key="3">
    <source>
        <dbReference type="ARBA" id="ARBA00004065"/>
    </source>
</evidence>
<name>A0A429Z7G7_9ENTE</name>
<comment type="caution">
    <text evidence="18">The sequence shown here is derived from an EMBL/GenBank/DDBJ whole genome shotgun (WGS) entry which is preliminary data.</text>
</comment>
<gene>
    <name evidence="14" type="primary">rnhB</name>
    <name evidence="18" type="ORF">C7P63_00965</name>
</gene>
<evidence type="ECO:0000256" key="1">
    <source>
        <dbReference type="ARBA" id="ARBA00000077"/>
    </source>
</evidence>
<reference evidence="18 19" key="1">
    <citation type="submission" date="2018-03" db="EMBL/GenBank/DDBJ databases">
        <authorList>
            <person name="Gulvik C.A."/>
        </authorList>
    </citation>
    <scope>NUCLEOTIDE SEQUENCE [LARGE SCALE GENOMIC DNA]</scope>
    <source>
        <strain evidence="18 19">JCM 31581</strain>
    </source>
</reference>
<dbReference type="HAMAP" id="MF_00052_B">
    <property type="entry name" value="RNase_HII_B"/>
    <property type="match status" value="1"/>
</dbReference>
<comment type="subcellular location">
    <subcellularLocation>
        <location evidence="4 14">Cytoplasm</location>
    </subcellularLocation>
</comment>
<evidence type="ECO:0000256" key="2">
    <source>
        <dbReference type="ARBA" id="ARBA00001946"/>
    </source>
</evidence>
<dbReference type="EMBL" id="PXZH01000001">
    <property type="protein sequence ID" value="RST89679.1"/>
    <property type="molecule type" value="Genomic_DNA"/>
</dbReference>
<dbReference type="GO" id="GO:0043137">
    <property type="term" value="P:DNA replication, removal of RNA primer"/>
    <property type="evidence" value="ECO:0007669"/>
    <property type="project" value="TreeGrafter"/>
</dbReference>
<dbReference type="Pfam" id="PF01351">
    <property type="entry name" value="RNase_HII"/>
    <property type="match status" value="1"/>
</dbReference>
<keyword evidence="19" id="KW-1185">Reference proteome</keyword>
<dbReference type="PANTHER" id="PTHR10954:SF18">
    <property type="entry name" value="RIBONUCLEASE HII"/>
    <property type="match status" value="1"/>
</dbReference>
<feature type="binding site" evidence="14 15">
    <location>
        <position position="79"/>
    </location>
    <ligand>
        <name>a divalent metal cation</name>
        <dbReference type="ChEBI" id="CHEBI:60240"/>
    </ligand>
</feature>
<dbReference type="NCBIfam" id="NF000594">
    <property type="entry name" value="PRK00015.1-1"/>
    <property type="match status" value="1"/>
</dbReference>
<evidence type="ECO:0000313" key="19">
    <source>
        <dbReference type="Proteomes" id="UP000277864"/>
    </source>
</evidence>
<dbReference type="GO" id="GO:0030145">
    <property type="term" value="F:manganese ion binding"/>
    <property type="evidence" value="ECO:0007669"/>
    <property type="project" value="UniProtKB-UniRule"/>
</dbReference>
<evidence type="ECO:0000256" key="8">
    <source>
        <dbReference type="ARBA" id="ARBA00022490"/>
    </source>
</evidence>
<keyword evidence="9 14" id="KW-0540">Nuclease</keyword>
<dbReference type="RefSeq" id="WP_125942290.1">
    <property type="nucleotide sequence ID" value="NZ_PXZH01000001.1"/>
</dbReference>
<dbReference type="SUPFAM" id="SSF53098">
    <property type="entry name" value="Ribonuclease H-like"/>
    <property type="match status" value="1"/>
</dbReference>
<dbReference type="FunFam" id="3.30.420.10:FF:000006">
    <property type="entry name" value="Ribonuclease HII"/>
    <property type="match status" value="1"/>
</dbReference>
<proteinExistence type="inferred from homology"/>
<evidence type="ECO:0000256" key="11">
    <source>
        <dbReference type="ARBA" id="ARBA00022759"/>
    </source>
</evidence>
<comment type="cofactor">
    <cofactor evidence="14 15">
        <name>Mn(2+)</name>
        <dbReference type="ChEBI" id="CHEBI:29035"/>
    </cofactor>
    <cofactor evidence="14 15">
        <name>Mg(2+)</name>
        <dbReference type="ChEBI" id="CHEBI:18420"/>
    </cofactor>
    <text evidence="14 15">Manganese or magnesium. Binds 1 divalent metal ion per monomer in the absence of substrate. May bind a second metal ion after substrate binding.</text>
</comment>
<comment type="function">
    <text evidence="3 14 16">Endonuclease that specifically degrades the RNA of RNA-DNA hybrids.</text>
</comment>
<dbReference type="InterPro" id="IPR024567">
    <property type="entry name" value="RNase_HII/HIII_dom"/>
</dbReference>
<dbReference type="EC" id="3.1.26.4" evidence="6 14"/>
<dbReference type="PROSITE" id="PS51975">
    <property type="entry name" value="RNASE_H_2"/>
    <property type="match status" value="1"/>
</dbReference>
<accession>A0A429Z7G7</accession>
<feature type="binding site" evidence="14 15">
    <location>
        <position position="170"/>
    </location>
    <ligand>
        <name>a divalent metal cation</name>
        <dbReference type="ChEBI" id="CHEBI:60240"/>
    </ligand>
</feature>
<comment type="catalytic activity">
    <reaction evidence="1 14 15 16">
        <text>Endonucleolytic cleavage to 5'-phosphomonoester.</text>
        <dbReference type="EC" id="3.1.26.4"/>
    </reaction>
</comment>
<dbReference type="CDD" id="cd07182">
    <property type="entry name" value="RNase_HII_bacteria_HII_like"/>
    <property type="match status" value="1"/>
</dbReference>
<evidence type="ECO:0000256" key="15">
    <source>
        <dbReference type="PROSITE-ProRule" id="PRU01319"/>
    </source>
</evidence>
<dbReference type="GO" id="GO:0005737">
    <property type="term" value="C:cytoplasm"/>
    <property type="evidence" value="ECO:0007669"/>
    <property type="project" value="UniProtKB-SubCell"/>
</dbReference>
<evidence type="ECO:0000313" key="18">
    <source>
        <dbReference type="EMBL" id="RST89679.1"/>
    </source>
</evidence>
<protein>
    <recommendedName>
        <fullName evidence="7 14">Ribonuclease HII</fullName>
        <shortName evidence="14">RNase HII</shortName>
        <ecNumber evidence="6 14">3.1.26.4</ecNumber>
    </recommendedName>
</protein>
<dbReference type="GO" id="GO:0003723">
    <property type="term" value="F:RNA binding"/>
    <property type="evidence" value="ECO:0007669"/>
    <property type="project" value="UniProtKB-UniRule"/>
</dbReference>
<dbReference type="GO" id="GO:0032299">
    <property type="term" value="C:ribonuclease H2 complex"/>
    <property type="evidence" value="ECO:0007669"/>
    <property type="project" value="TreeGrafter"/>
</dbReference>
<evidence type="ECO:0000256" key="5">
    <source>
        <dbReference type="ARBA" id="ARBA00007383"/>
    </source>
</evidence>
<feature type="domain" description="RNase H type-2" evidence="17">
    <location>
        <begin position="72"/>
        <end position="256"/>
    </location>
</feature>
<evidence type="ECO:0000256" key="13">
    <source>
        <dbReference type="ARBA" id="ARBA00023211"/>
    </source>
</evidence>
<sequence>MTEMTIKSIKTRLEADVDITDAFLDRLRQDPRKGVEKLVKSWERKQEKQAELMAAFITRSQYEKNLHQKGYQFIAGIDEVGRGPLAGPVVASAVILPVDCQLIELNDSKQLSKAKRESLFDQINEQAISVGVGIVDEKQIDVLNIYQATKLAMKQAVEQLSPAPDYLLLDAMVLESIKLPQEKLIKGDSKSISIAAASIIAKVTRDRLMVDYDVKYPGYGFAQNAGYGTKAHLDGLKKQGPCEIHRKTFAPVKEYF</sequence>
<dbReference type="InterPro" id="IPR022898">
    <property type="entry name" value="RNase_HII"/>
</dbReference>
<dbReference type="Proteomes" id="UP000277864">
    <property type="component" value="Unassembled WGS sequence"/>
</dbReference>
<organism evidence="18 19">
    <name type="scientific">Vagococcus humatus</name>
    <dbReference type="NCBI Taxonomy" id="1889241"/>
    <lineage>
        <taxon>Bacteria</taxon>
        <taxon>Bacillati</taxon>
        <taxon>Bacillota</taxon>
        <taxon>Bacilli</taxon>
        <taxon>Lactobacillales</taxon>
        <taxon>Enterococcaceae</taxon>
        <taxon>Vagococcus</taxon>
    </lineage>
</organism>
<dbReference type="AlphaFoldDB" id="A0A429Z7G7"/>
<keyword evidence="8 14" id="KW-0963">Cytoplasm</keyword>
<dbReference type="OrthoDB" id="9803420at2"/>
<evidence type="ECO:0000256" key="7">
    <source>
        <dbReference type="ARBA" id="ARBA00019179"/>
    </source>
</evidence>
<evidence type="ECO:0000256" key="4">
    <source>
        <dbReference type="ARBA" id="ARBA00004496"/>
    </source>
</evidence>
<keyword evidence="13 14" id="KW-0464">Manganese</keyword>
<dbReference type="Gene3D" id="3.30.420.10">
    <property type="entry name" value="Ribonuclease H-like superfamily/Ribonuclease H"/>
    <property type="match status" value="1"/>
</dbReference>
<evidence type="ECO:0000256" key="6">
    <source>
        <dbReference type="ARBA" id="ARBA00012180"/>
    </source>
</evidence>
<keyword evidence="10 14" id="KW-0479">Metal-binding</keyword>
<evidence type="ECO:0000256" key="14">
    <source>
        <dbReference type="HAMAP-Rule" id="MF_00052"/>
    </source>
</evidence>
<comment type="cofactor">
    <cofactor evidence="2">
        <name>Mg(2+)</name>
        <dbReference type="ChEBI" id="CHEBI:18420"/>
    </cofactor>
</comment>
<evidence type="ECO:0000256" key="16">
    <source>
        <dbReference type="RuleBase" id="RU003515"/>
    </source>
</evidence>